<dbReference type="GO" id="GO:0016887">
    <property type="term" value="F:ATP hydrolysis activity"/>
    <property type="evidence" value="ECO:0007669"/>
    <property type="project" value="InterPro"/>
</dbReference>
<dbReference type="PANTHER" id="PTHR10073:SF47">
    <property type="entry name" value="DNA MISMATCH REPAIR PROTEIN MLH3"/>
    <property type="match status" value="1"/>
</dbReference>
<dbReference type="eggNOG" id="KOG1978">
    <property type="taxonomic scope" value="Eukaryota"/>
</dbReference>
<dbReference type="OrthoDB" id="429932at2759"/>
<evidence type="ECO:0000259" key="3">
    <source>
        <dbReference type="SMART" id="SM00853"/>
    </source>
</evidence>
<dbReference type="KEGG" id="ttt:THITE_2124642"/>
<feature type="compositionally biased region" description="Basic and acidic residues" evidence="2">
    <location>
        <begin position="433"/>
        <end position="452"/>
    </location>
</feature>
<dbReference type="GO" id="GO:0005524">
    <property type="term" value="F:ATP binding"/>
    <property type="evidence" value="ECO:0007669"/>
    <property type="project" value="InterPro"/>
</dbReference>
<dbReference type="InterPro" id="IPR037198">
    <property type="entry name" value="MutL_C_sf"/>
</dbReference>
<dbReference type="GO" id="GO:0006298">
    <property type="term" value="P:mismatch repair"/>
    <property type="evidence" value="ECO:0007669"/>
    <property type="project" value="InterPro"/>
</dbReference>
<dbReference type="STRING" id="578455.G2RG64"/>
<dbReference type="GO" id="GO:0032300">
    <property type="term" value="C:mismatch repair complex"/>
    <property type="evidence" value="ECO:0007669"/>
    <property type="project" value="InterPro"/>
</dbReference>
<dbReference type="PANTHER" id="PTHR10073">
    <property type="entry name" value="DNA MISMATCH REPAIR PROTEIN MLH, PMS, MUTL"/>
    <property type="match status" value="1"/>
</dbReference>
<feature type="region of interest" description="Disordered" evidence="2">
    <location>
        <begin position="601"/>
        <end position="637"/>
    </location>
</feature>
<dbReference type="InterPro" id="IPR036890">
    <property type="entry name" value="HATPase_C_sf"/>
</dbReference>
<dbReference type="EMBL" id="CP003014">
    <property type="protein sequence ID" value="AEO71807.1"/>
    <property type="molecule type" value="Genomic_DNA"/>
</dbReference>
<dbReference type="eggNOG" id="KOG1977">
    <property type="taxonomic scope" value="Eukaryota"/>
</dbReference>
<name>G2RG64_THETT</name>
<dbReference type="Pfam" id="PF13589">
    <property type="entry name" value="HATPase_c_3"/>
    <property type="match status" value="1"/>
</dbReference>
<feature type="domain" description="MutL C-terminal dimerisation" evidence="3">
    <location>
        <begin position="685"/>
        <end position="885"/>
    </location>
</feature>
<dbReference type="GeneID" id="11521793"/>
<feature type="region of interest" description="Disordered" evidence="2">
    <location>
        <begin position="403"/>
        <end position="508"/>
    </location>
</feature>
<evidence type="ECO:0000313" key="4">
    <source>
        <dbReference type="EMBL" id="AEO71807.1"/>
    </source>
</evidence>
<dbReference type="Gene3D" id="3.30.565.10">
    <property type="entry name" value="Histidine kinase-like ATPase, C-terminal domain"/>
    <property type="match status" value="1"/>
</dbReference>
<dbReference type="SMART" id="SM00853">
    <property type="entry name" value="MutL_C"/>
    <property type="match status" value="1"/>
</dbReference>
<accession>G2RG64</accession>
<evidence type="ECO:0000256" key="1">
    <source>
        <dbReference type="ARBA" id="ARBA00006082"/>
    </source>
</evidence>
<dbReference type="AlphaFoldDB" id="G2RG64"/>
<sequence>MSIRLLPGDVVAQIKSSAVITSLNGAVCGLVQNSLDAGASKISISVDYCRGNCSVEDNGVGIEPASFHEGGGLGQLHYTSKYPPRSDCHGKRGEFLASLASLSLLTIASHHRDYRTHNSLTIHNSRVLARSLPAPPEQRILAFASGTRVVVRDLFGSMPVRVKQRAAEVERAGTSREFEQLIFNIVALLLPWTEDVAVSVQDAHARRTVSLGPPRSGDWNPRPHSTPLDIVSRTAMLLTQASLVDSAEMESWVPIGATAPGVSVKGCVSLRPVATKRVQFIAIGPRPLLNEYHSNIFYDDLNRVFEESSFGVIEEARVDEHGLPAKTEGFTGRELKPKRGVDRWPMFFVHIILTTAPVSVDLDEFLDGRHHTVAIISDLLQVMAYEFLKKHHFRPKTVNAVEKLKRSRSDSPSLSSQSPAGPSQLPRITSAAESRRSSGARDKQAPSSRDAESQISLPSSRDADRPRSASPFRSWSRIKPSVSKDSAARVSVPPGRSSARSEGRPCATPEATLAVSEAALRNGKPLFDKSGSLLRKPFDNVDELSTARPLDTPASLRPDAEPAAGTGRGTVAWVDPATKIKSLIDSRTGFAVKPHATDGRVARPLARAKRVENASRLRKLTSGPSTANTAFQPTQPPIPQLLQASEAFACEHSGRDRDGHGLDGETASMTLERRISKEALRNAEILAQVDQKFILAKVATEPPAASAGQVAEPDSLLILIDQHAADERCKVEHLLESYFAPDPAGSGQILAQTQSLDTVLRFDLSRQDEDLLIRFQKHFEHWGIVYDVFRAPEHSLQTSVTVEVRMLPPAIIERCRLEPRLLIDLLRKEIWKLHSVGGGQRSKRRSATAWNDHDWVAKFHDCPDGILDLVNSRACRSAVMFNDPLSLEQCSDLVRRLASCAFPFQCAHGRPSMVPLVHLGQEGGLGSAGLVPGHEPGELVGVLKDWKRRLQGKG</sequence>
<dbReference type="Proteomes" id="UP000008181">
    <property type="component" value="Chromosome 6"/>
</dbReference>
<dbReference type="Gene3D" id="3.30.1370.100">
    <property type="entry name" value="MutL, C-terminal domain, regulatory subdomain"/>
    <property type="match status" value="1"/>
</dbReference>
<evidence type="ECO:0000256" key="2">
    <source>
        <dbReference type="SAM" id="MobiDB-lite"/>
    </source>
</evidence>
<dbReference type="InterPro" id="IPR042121">
    <property type="entry name" value="MutL_C_regsub"/>
</dbReference>
<organism evidence="4 5">
    <name type="scientific">Thermothielavioides terrestris (strain ATCC 38088 / NRRL 8126)</name>
    <name type="common">Thielavia terrestris</name>
    <dbReference type="NCBI Taxonomy" id="578455"/>
    <lineage>
        <taxon>Eukaryota</taxon>
        <taxon>Fungi</taxon>
        <taxon>Dikarya</taxon>
        <taxon>Ascomycota</taxon>
        <taxon>Pezizomycotina</taxon>
        <taxon>Sordariomycetes</taxon>
        <taxon>Sordariomycetidae</taxon>
        <taxon>Sordariales</taxon>
        <taxon>Chaetomiaceae</taxon>
        <taxon>Thermothielavioides</taxon>
        <taxon>Thermothielavioides terrestris</taxon>
    </lineage>
</organism>
<comment type="similarity">
    <text evidence="1">Belongs to the DNA mismatch repair MutL/HexB family.</text>
</comment>
<dbReference type="InterPro" id="IPR014790">
    <property type="entry name" value="MutL_C"/>
</dbReference>
<gene>
    <name evidence="4" type="ORF">THITE_2124642</name>
</gene>
<dbReference type="Gene3D" id="3.30.1540.20">
    <property type="entry name" value="MutL, C-terminal domain, dimerisation subdomain"/>
    <property type="match status" value="1"/>
</dbReference>
<dbReference type="SUPFAM" id="SSF55874">
    <property type="entry name" value="ATPase domain of HSP90 chaperone/DNA topoisomerase II/histidine kinase"/>
    <property type="match status" value="1"/>
</dbReference>
<feature type="compositionally biased region" description="Low complexity" evidence="2">
    <location>
        <begin position="410"/>
        <end position="432"/>
    </location>
</feature>
<protein>
    <recommendedName>
        <fullName evidence="3">MutL C-terminal dimerisation domain-containing protein</fullName>
    </recommendedName>
</protein>
<feature type="compositionally biased region" description="Polar residues" evidence="2">
    <location>
        <begin position="622"/>
        <end position="631"/>
    </location>
</feature>
<feature type="region of interest" description="Disordered" evidence="2">
    <location>
        <begin position="545"/>
        <end position="569"/>
    </location>
</feature>
<dbReference type="RefSeq" id="XP_003658143.1">
    <property type="nucleotide sequence ID" value="XM_003658095.1"/>
</dbReference>
<keyword evidence="5" id="KW-1185">Reference proteome</keyword>
<dbReference type="GO" id="GO:0140664">
    <property type="term" value="F:ATP-dependent DNA damage sensor activity"/>
    <property type="evidence" value="ECO:0007669"/>
    <property type="project" value="InterPro"/>
</dbReference>
<dbReference type="InterPro" id="IPR042120">
    <property type="entry name" value="MutL_C_dimsub"/>
</dbReference>
<proteinExistence type="inferred from homology"/>
<dbReference type="SUPFAM" id="SSF118116">
    <property type="entry name" value="DNA mismatch repair protein MutL"/>
    <property type="match status" value="1"/>
</dbReference>
<dbReference type="HOGENOM" id="CLU_005415_0_0_1"/>
<evidence type="ECO:0000313" key="5">
    <source>
        <dbReference type="Proteomes" id="UP000008181"/>
    </source>
</evidence>
<reference evidence="4 5" key="1">
    <citation type="journal article" date="2011" name="Nat. Biotechnol.">
        <title>Comparative genomic analysis of the thermophilic biomass-degrading fungi Myceliophthora thermophila and Thielavia terrestris.</title>
        <authorList>
            <person name="Berka R.M."/>
            <person name="Grigoriev I.V."/>
            <person name="Otillar R."/>
            <person name="Salamov A."/>
            <person name="Grimwood J."/>
            <person name="Reid I."/>
            <person name="Ishmael N."/>
            <person name="John T."/>
            <person name="Darmond C."/>
            <person name="Moisan M.-C."/>
            <person name="Henrissat B."/>
            <person name="Coutinho P.M."/>
            <person name="Lombard V."/>
            <person name="Natvig D.O."/>
            <person name="Lindquist E."/>
            <person name="Schmutz J."/>
            <person name="Lucas S."/>
            <person name="Harris P."/>
            <person name="Powlowski J."/>
            <person name="Bellemare A."/>
            <person name="Taylor D."/>
            <person name="Butler G."/>
            <person name="de Vries R.P."/>
            <person name="Allijn I.E."/>
            <person name="van den Brink J."/>
            <person name="Ushinsky S."/>
            <person name="Storms R."/>
            <person name="Powell A.J."/>
            <person name="Paulsen I.T."/>
            <person name="Elbourne L.D.H."/>
            <person name="Baker S.E."/>
            <person name="Magnuson J."/>
            <person name="LaBoissiere S."/>
            <person name="Clutterbuck A.J."/>
            <person name="Martinez D."/>
            <person name="Wogulis M."/>
            <person name="de Leon A.L."/>
            <person name="Rey M.W."/>
            <person name="Tsang A."/>
        </authorList>
    </citation>
    <scope>NUCLEOTIDE SEQUENCE [LARGE SCALE GENOMIC DNA]</scope>
    <source>
        <strain evidence="5">ATCC 38088 / NRRL 8126</strain>
    </source>
</reference>
<dbReference type="InterPro" id="IPR038973">
    <property type="entry name" value="MutL/Mlh/Pms-like"/>
</dbReference>
<dbReference type="Pfam" id="PF08676">
    <property type="entry name" value="MutL_C"/>
    <property type="match status" value="1"/>
</dbReference>